<keyword evidence="3" id="KW-0813">Transport</keyword>
<gene>
    <name evidence="12" type="ORF">NE863_30015</name>
</gene>
<keyword evidence="7" id="KW-0547">Nucleotide-binding</keyword>
<keyword evidence="5" id="KW-0762">Sugar transport</keyword>
<dbReference type="CDD" id="cd03215">
    <property type="entry name" value="ABC_Carb_Monos_II"/>
    <property type="match status" value="1"/>
</dbReference>
<evidence type="ECO:0000256" key="2">
    <source>
        <dbReference type="ARBA" id="ARBA00005417"/>
    </source>
</evidence>
<dbReference type="GO" id="GO:0005886">
    <property type="term" value="C:plasma membrane"/>
    <property type="evidence" value="ECO:0007669"/>
    <property type="project" value="UniProtKB-SubCell"/>
</dbReference>
<accession>A0A9Q9DDV0</accession>
<dbReference type="Gene3D" id="3.40.50.300">
    <property type="entry name" value="P-loop containing nucleotide triphosphate hydrolases"/>
    <property type="match status" value="2"/>
</dbReference>
<evidence type="ECO:0000256" key="9">
    <source>
        <dbReference type="ARBA" id="ARBA00022967"/>
    </source>
</evidence>
<dbReference type="SUPFAM" id="SSF52540">
    <property type="entry name" value="P-loop containing nucleoside triphosphate hydrolases"/>
    <property type="match status" value="2"/>
</dbReference>
<dbReference type="PANTHER" id="PTHR43790:SF3">
    <property type="entry name" value="D-ALLOSE IMPORT ATP-BINDING PROTEIN ALSA-RELATED"/>
    <property type="match status" value="1"/>
</dbReference>
<geneLocation type="plasmid" evidence="12 13">
    <name>pB</name>
</geneLocation>
<dbReference type="GO" id="GO:0016887">
    <property type="term" value="F:ATP hydrolysis activity"/>
    <property type="evidence" value="ECO:0007669"/>
    <property type="project" value="InterPro"/>
</dbReference>
<organism evidence="12 13">
    <name type="scientific">Ensifer adhaerens</name>
    <name type="common">Sinorhizobium morelense</name>
    <dbReference type="NCBI Taxonomy" id="106592"/>
    <lineage>
        <taxon>Bacteria</taxon>
        <taxon>Pseudomonadati</taxon>
        <taxon>Pseudomonadota</taxon>
        <taxon>Alphaproteobacteria</taxon>
        <taxon>Hyphomicrobiales</taxon>
        <taxon>Rhizobiaceae</taxon>
        <taxon>Sinorhizobium/Ensifer group</taxon>
        <taxon>Ensifer</taxon>
    </lineage>
</organism>
<dbReference type="FunFam" id="3.40.50.300:FF:000127">
    <property type="entry name" value="Ribose import ATP-binding protein RbsA"/>
    <property type="match status" value="1"/>
</dbReference>
<keyword evidence="8 12" id="KW-0067">ATP-binding</keyword>
<feature type="domain" description="ABC transporter" evidence="11">
    <location>
        <begin position="256"/>
        <end position="501"/>
    </location>
</feature>
<dbReference type="SMART" id="SM00382">
    <property type="entry name" value="AAA"/>
    <property type="match status" value="2"/>
</dbReference>
<feature type="domain" description="ABC transporter" evidence="11">
    <location>
        <begin position="8"/>
        <end position="245"/>
    </location>
</feature>
<dbReference type="AlphaFoldDB" id="A0A9Q9DDV0"/>
<dbReference type="PANTHER" id="PTHR43790">
    <property type="entry name" value="CARBOHYDRATE TRANSPORT ATP-BINDING PROTEIN MG119-RELATED"/>
    <property type="match status" value="1"/>
</dbReference>
<evidence type="ECO:0000256" key="7">
    <source>
        <dbReference type="ARBA" id="ARBA00022741"/>
    </source>
</evidence>
<dbReference type="EMBL" id="CP098809">
    <property type="protein sequence ID" value="USJ28088.1"/>
    <property type="molecule type" value="Genomic_DNA"/>
</dbReference>
<dbReference type="PROSITE" id="PS00211">
    <property type="entry name" value="ABC_TRANSPORTER_1"/>
    <property type="match status" value="1"/>
</dbReference>
<evidence type="ECO:0000256" key="3">
    <source>
        <dbReference type="ARBA" id="ARBA00022448"/>
    </source>
</evidence>
<dbReference type="InterPro" id="IPR027417">
    <property type="entry name" value="P-loop_NTPase"/>
</dbReference>
<keyword evidence="6" id="KW-0677">Repeat</keyword>
<evidence type="ECO:0000256" key="5">
    <source>
        <dbReference type="ARBA" id="ARBA00022597"/>
    </source>
</evidence>
<evidence type="ECO:0000256" key="6">
    <source>
        <dbReference type="ARBA" id="ARBA00022737"/>
    </source>
</evidence>
<proteinExistence type="inferred from homology"/>
<evidence type="ECO:0000256" key="8">
    <source>
        <dbReference type="ARBA" id="ARBA00022840"/>
    </source>
</evidence>
<dbReference type="PROSITE" id="PS50893">
    <property type="entry name" value="ABC_TRANSPORTER_2"/>
    <property type="match status" value="2"/>
</dbReference>
<keyword evidence="10" id="KW-0472">Membrane</keyword>
<dbReference type="InterPro" id="IPR017871">
    <property type="entry name" value="ABC_transporter-like_CS"/>
</dbReference>
<dbReference type="InterPro" id="IPR003439">
    <property type="entry name" value="ABC_transporter-like_ATP-bd"/>
</dbReference>
<evidence type="ECO:0000259" key="11">
    <source>
        <dbReference type="PROSITE" id="PS50893"/>
    </source>
</evidence>
<dbReference type="CDD" id="cd03216">
    <property type="entry name" value="ABC_Carb_Monos_I"/>
    <property type="match status" value="1"/>
</dbReference>
<reference evidence="12" key="1">
    <citation type="submission" date="2022-06" db="EMBL/GenBank/DDBJ databases">
        <title>Physiological and biochemical characterization and genomic elucidation of a strain of the genus Ensifer adhaerens M8 that combines arsenic oxidation and chromium reduction.</title>
        <authorList>
            <person name="Li X."/>
            <person name="Yu c."/>
        </authorList>
    </citation>
    <scope>NUCLEOTIDE SEQUENCE</scope>
    <source>
        <strain evidence="12">M8</strain>
        <plasmid evidence="12">pB</plasmid>
    </source>
</reference>
<dbReference type="GO" id="GO:0005524">
    <property type="term" value="F:ATP binding"/>
    <property type="evidence" value="ECO:0007669"/>
    <property type="project" value="UniProtKB-KW"/>
</dbReference>
<evidence type="ECO:0000313" key="13">
    <source>
        <dbReference type="Proteomes" id="UP001055460"/>
    </source>
</evidence>
<sequence>MNTKHPAIEMRGIAKSFPGVKALKNVSFSVHCGEVHALAGENGAGKSTLMKILSGIYRPDAGAVVVNGEERHFTHPLAAIRAGIAVIYQEFSLLPERTVAQNIFLGREPTRRGLIDHRAMNDEARRVLALFGSAHRIEPSTVVADLDVASQQLVEIAKAVSLEAKVIVMDEPTAALNEAECEVLYGLVDTLKKSGVAIVYITHRMPEITRLADRVTVLKDGEVAVRFDHVPEPEAIVRAMVGRDLGDFYAEPAAPQEIGGVVLSVRNAGNERLKNVSFELRAGEIVGFSGLQGAGRVALAQAIFGLSPFTKGEITLSGKPARFTSPREAIRAGVGLLPGDRKAEALVLMQSVVDNGMLTSRALSGLSGNANATPFVSAEAMEKLLRELDVRAGSFAQDIKALSGGNQQKAIVARWLALAPRLLIFIEPTRGIDVNAKAGIYHLMRDLARKGTAIMMVSSDLPEVLGASDRVLVMRNGELVAAFSRGASEADVMLAATGEEAVAA</sequence>
<dbReference type="Pfam" id="PF00005">
    <property type="entry name" value="ABC_tran"/>
    <property type="match status" value="2"/>
</dbReference>
<comment type="subcellular location">
    <subcellularLocation>
        <location evidence="1">Cell membrane</location>
        <topology evidence="1">Peripheral membrane protein</topology>
    </subcellularLocation>
</comment>
<dbReference type="InterPro" id="IPR050107">
    <property type="entry name" value="ABC_carbohydrate_import_ATPase"/>
</dbReference>
<dbReference type="InterPro" id="IPR003593">
    <property type="entry name" value="AAA+_ATPase"/>
</dbReference>
<comment type="similarity">
    <text evidence="2">Belongs to the ABC transporter superfamily.</text>
</comment>
<evidence type="ECO:0000313" key="12">
    <source>
        <dbReference type="EMBL" id="USJ28088.1"/>
    </source>
</evidence>
<keyword evidence="9" id="KW-1278">Translocase</keyword>
<evidence type="ECO:0000256" key="10">
    <source>
        <dbReference type="ARBA" id="ARBA00023136"/>
    </source>
</evidence>
<dbReference type="Proteomes" id="UP001055460">
    <property type="component" value="Plasmid pB"/>
</dbReference>
<dbReference type="RefSeq" id="WP_252161367.1">
    <property type="nucleotide sequence ID" value="NZ_CP098809.1"/>
</dbReference>
<evidence type="ECO:0000256" key="1">
    <source>
        <dbReference type="ARBA" id="ARBA00004202"/>
    </source>
</evidence>
<name>A0A9Q9DDV0_ENSAD</name>
<keyword evidence="12" id="KW-0614">Plasmid</keyword>
<protein>
    <submittedName>
        <fullName evidence="12">Sugar ABC transporter ATP-binding protein</fullName>
    </submittedName>
</protein>
<keyword evidence="4" id="KW-1003">Cell membrane</keyword>
<evidence type="ECO:0000256" key="4">
    <source>
        <dbReference type="ARBA" id="ARBA00022475"/>
    </source>
</evidence>